<evidence type="ECO:0000313" key="4">
    <source>
        <dbReference type="Proteomes" id="UP000030988"/>
    </source>
</evidence>
<keyword evidence="2" id="KW-0732">Signal</keyword>
<feature type="region of interest" description="Disordered" evidence="1">
    <location>
        <begin position="30"/>
        <end position="59"/>
    </location>
</feature>
<dbReference type="AlphaFoldDB" id="A0A0B2BXA0"/>
<dbReference type="Proteomes" id="UP000030988">
    <property type="component" value="Unassembled WGS sequence"/>
</dbReference>
<feature type="compositionally biased region" description="Pro residues" evidence="1">
    <location>
        <begin position="40"/>
        <end position="54"/>
    </location>
</feature>
<gene>
    <name evidence="3" type="ORF">PK98_05980</name>
</gene>
<dbReference type="EMBL" id="JTDN01000001">
    <property type="protein sequence ID" value="KHL26079.1"/>
    <property type="molecule type" value="Genomic_DNA"/>
</dbReference>
<dbReference type="PANTHER" id="PTHR41339:SF1">
    <property type="entry name" value="SECRETED PROTEIN"/>
    <property type="match status" value="1"/>
</dbReference>
<protein>
    <recommendedName>
        <fullName evidence="5">Lipoprotein</fullName>
    </recommendedName>
</protein>
<evidence type="ECO:0000256" key="1">
    <source>
        <dbReference type="SAM" id="MobiDB-lite"/>
    </source>
</evidence>
<sequence>MTYLTRSLAIGCSLLALSACGPDEIASPGTGGNITINNPAPTPAPSPAPTPAPTAPALVQPASGCPTIADAAGLADDGVITGPTGTYRVCTMPARFTRSATLPNLRGVLYRMNGRVDVGTDGGPTASAADTNVVLTIDPGAIVFASGASFLNVNRGNRINAVGTAQRPIIFTSRDNVLGLNSDTSSGQWGGVVLSGRAQVTDCAAPAATPGTVACERQVEGAATPAFFGGVTNNDNSGRLSYVQIRYSGFVLSGNSELQSLTTGGTGSGTQMDHIMSFNSSDDGVEFFGGYVNMKHLIVVGPEDDALDVDTGVKANLQYVIVAQNTNTHDTILEGDSDNLRDSTPRTNARIANFTFIAGAPAADGQAMLRLRGGADFAFVNGLLVSRNDECLRVQHAETIAAANAGTDEAGPPIFRSVAFQCGGASPFIGTNDVTAAQVQGIFTSGPNNNANYTSTLTNLFVNGANESALVASNPQALSSFFDTTNYVGAVRDASDTWYAGWTCNSATASFGANNSGACTSLPVYPAT</sequence>
<evidence type="ECO:0008006" key="5">
    <source>
        <dbReference type="Google" id="ProtNLM"/>
    </source>
</evidence>
<evidence type="ECO:0000256" key="2">
    <source>
        <dbReference type="SAM" id="SignalP"/>
    </source>
</evidence>
<organism evidence="3 4">
    <name type="scientific">Croceibacterium mercuriale</name>
    <dbReference type="NCBI Taxonomy" id="1572751"/>
    <lineage>
        <taxon>Bacteria</taxon>
        <taxon>Pseudomonadati</taxon>
        <taxon>Pseudomonadota</taxon>
        <taxon>Alphaproteobacteria</taxon>
        <taxon>Sphingomonadales</taxon>
        <taxon>Erythrobacteraceae</taxon>
        <taxon>Croceibacterium</taxon>
    </lineage>
</organism>
<evidence type="ECO:0000313" key="3">
    <source>
        <dbReference type="EMBL" id="KHL26079.1"/>
    </source>
</evidence>
<dbReference type="OrthoDB" id="237393at2"/>
<name>A0A0B2BXA0_9SPHN</name>
<reference evidence="3 4" key="1">
    <citation type="submission" date="2014-11" db="EMBL/GenBank/DDBJ databases">
        <title>Draft genome sequence of Kirrobacter mercurialis.</title>
        <authorList>
            <person name="Coil D.A."/>
            <person name="Eisen J.A."/>
        </authorList>
    </citation>
    <scope>NUCLEOTIDE SEQUENCE [LARGE SCALE GENOMIC DNA]</scope>
    <source>
        <strain evidence="3 4">Coronado</strain>
    </source>
</reference>
<accession>A0A0B2BXA0</accession>
<comment type="caution">
    <text evidence="3">The sequence shown here is derived from an EMBL/GenBank/DDBJ whole genome shotgun (WGS) entry which is preliminary data.</text>
</comment>
<feature type="signal peptide" evidence="2">
    <location>
        <begin position="1"/>
        <end position="18"/>
    </location>
</feature>
<proteinExistence type="predicted"/>
<dbReference type="PANTHER" id="PTHR41339">
    <property type="entry name" value="LIPL48"/>
    <property type="match status" value="1"/>
</dbReference>
<dbReference type="PROSITE" id="PS51257">
    <property type="entry name" value="PROKAR_LIPOPROTEIN"/>
    <property type="match status" value="1"/>
</dbReference>
<dbReference type="STRING" id="1572751.PK98_05980"/>
<keyword evidence="4" id="KW-1185">Reference proteome</keyword>
<feature type="chain" id="PRO_5002088214" description="Lipoprotein" evidence="2">
    <location>
        <begin position="19"/>
        <end position="528"/>
    </location>
</feature>